<comment type="similarity">
    <text evidence="1 9 10">Belongs to the DNA mismatch repair MutS family.</text>
</comment>
<dbReference type="InterPro" id="IPR007696">
    <property type="entry name" value="DNA_mismatch_repair_MutS_core"/>
</dbReference>
<organism evidence="13 14">
    <name type="scientific">Microvirga terrestris</name>
    <dbReference type="NCBI Taxonomy" id="2791024"/>
    <lineage>
        <taxon>Bacteria</taxon>
        <taxon>Pseudomonadati</taxon>
        <taxon>Pseudomonadota</taxon>
        <taxon>Alphaproteobacteria</taxon>
        <taxon>Hyphomicrobiales</taxon>
        <taxon>Methylobacteriaceae</taxon>
        <taxon>Microvirga</taxon>
    </lineage>
</organism>
<dbReference type="InterPro" id="IPR007861">
    <property type="entry name" value="DNA_mismatch_repair_MutS_clamp"/>
</dbReference>
<dbReference type="SMART" id="SM00534">
    <property type="entry name" value="MUTSac"/>
    <property type="match status" value="1"/>
</dbReference>
<feature type="region of interest" description="Disordered" evidence="11">
    <location>
        <begin position="1"/>
        <end position="23"/>
    </location>
</feature>
<dbReference type="InterPro" id="IPR007860">
    <property type="entry name" value="DNA_mmatch_repair_MutS_con_dom"/>
</dbReference>
<dbReference type="InterPro" id="IPR005748">
    <property type="entry name" value="DNA_mismatch_repair_MutS"/>
</dbReference>
<evidence type="ECO:0000256" key="7">
    <source>
        <dbReference type="ARBA" id="ARBA00023204"/>
    </source>
</evidence>
<dbReference type="RefSeq" id="WP_196264395.1">
    <property type="nucleotide sequence ID" value="NZ_JADQDN010000006.1"/>
</dbReference>
<dbReference type="InterPro" id="IPR016151">
    <property type="entry name" value="DNA_mismatch_repair_MutS_N"/>
</dbReference>
<dbReference type="InterPro" id="IPR000432">
    <property type="entry name" value="DNA_mismatch_repair_MutS_C"/>
</dbReference>
<dbReference type="NCBIfam" id="TIGR01070">
    <property type="entry name" value="mutS1"/>
    <property type="match status" value="1"/>
</dbReference>
<evidence type="ECO:0000256" key="4">
    <source>
        <dbReference type="ARBA" id="ARBA00022763"/>
    </source>
</evidence>
<dbReference type="InterPro" id="IPR036678">
    <property type="entry name" value="MutS_con_dom_sf"/>
</dbReference>
<dbReference type="Pfam" id="PF05190">
    <property type="entry name" value="MutS_IV"/>
    <property type="match status" value="1"/>
</dbReference>
<evidence type="ECO:0000256" key="8">
    <source>
        <dbReference type="ARBA" id="ARBA00024647"/>
    </source>
</evidence>
<keyword evidence="14" id="KW-1185">Reference proteome</keyword>
<dbReference type="Gene3D" id="6.10.140.430">
    <property type="match status" value="1"/>
</dbReference>
<dbReference type="InterPro" id="IPR036187">
    <property type="entry name" value="DNA_mismatch_repair_MutS_sf"/>
</dbReference>
<keyword evidence="5 9" id="KW-0067">ATP-binding</keyword>
<reference evidence="13 14" key="1">
    <citation type="submission" date="2020-11" db="EMBL/GenBank/DDBJ databases">
        <authorList>
            <person name="Kim M.K."/>
        </authorList>
    </citation>
    <scope>NUCLEOTIDE SEQUENCE [LARGE SCALE GENOMIC DNA]</scope>
    <source>
        <strain evidence="13 14">BT290</strain>
    </source>
</reference>
<dbReference type="Pfam" id="PF05188">
    <property type="entry name" value="MutS_II"/>
    <property type="match status" value="1"/>
</dbReference>
<evidence type="ECO:0000256" key="6">
    <source>
        <dbReference type="ARBA" id="ARBA00023125"/>
    </source>
</evidence>
<dbReference type="Gene3D" id="1.10.1420.10">
    <property type="match status" value="2"/>
</dbReference>
<evidence type="ECO:0000256" key="10">
    <source>
        <dbReference type="RuleBase" id="RU003756"/>
    </source>
</evidence>
<sequence length="904" mass="98619">MSSQAAYKSSETAPSNAAPAQDSRVTPMMAQYIEIKAANPDSLLFYRMGDFYELFFEDAEIASQSLGIVLTKRGKHQGQDIPMCGVPVERADDYLQRLIGLGHRVAVCEQTEDPAEAKKRGSKSVVRRDVVRLVTPGTITEERLLEPGRANYLLAIARRRASDTQWCYGLAALDISTGHFVLSETDGTGLSAEIARFEPREILVPDVIHDDPELKNFWQETRASITPLSREGLDPASAERRMKDYFGVATLDAFGSFSPAEITAAGSALFYVEKTQIDSRPVLNPPSRDTSGAALAIDAATRANLELTRTLSGERAGSLLATIDCTVTPGGARLLAERLAGPLTHPGLIRDRQDSVTALVENGDLRDRLRRILKRSPDLARALSRLSLGRGGPRDLACVRDGLFAARELGLELAIAPNLPRELSEAAQVLQDLRTDVADRLSAALADELPLLKRDGGFIRAAFDANLDELRELQQDSRRFIAALQARYATETGCRGLRVKHNHMIGYFVEVPQNVGEDLLKEPWKDTFVHRQTMAGAMRFSTMELGELESKIASAADRALKIELALFDEMVQALLDLTGEIAAAAEAIAVIDVTAALADLAMRLDWTRPVVDTGLAFTIKGGRHPVVEAALKREGVPFIANDSDLSGKDAGHILLITGPNMGGKSTYLRQNALIVVLAQMGAYVPAKQAHIGIVDRLFSRVGAADDLARGRSTFMVEMVETAAILNQATARSLVILDEIGRGTATFDGLSIAWAAIEHLHETNRCRALFATHFHELTALAERMARISNATLKVTEWNGEVVFLHEVVPGAADRSYGLQVARLAGLPTQVVDRAKTILSELERSDREAPKRALLDDLPLFAVPVRNEPRAVPKQDALRESLAALDPDQMTPREALDALYRLKSHG</sequence>
<dbReference type="Pfam" id="PF00488">
    <property type="entry name" value="MutS_V"/>
    <property type="match status" value="1"/>
</dbReference>
<dbReference type="PANTHER" id="PTHR11361:SF34">
    <property type="entry name" value="DNA MISMATCH REPAIR PROTEIN MSH1, MITOCHONDRIAL"/>
    <property type="match status" value="1"/>
</dbReference>
<protein>
    <recommendedName>
        <fullName evidence="2 9">DNA mismatch repair protein MutS</fullName>
    </recommendedName>
</protein>
<dbReference type="CDD" id="cd03284">
    <property type="entry name" value="ABC_MutS1"/>
    <property type="match status" value="1"/>
</dbReference>
<dbReference type="InterPro" id="IPR045076">
    <property type="entry name" value="MutS"/>
</dbReference>
<dbReference type="Gene3D" id="3.40.1170.10">
    <property type="entry name" value="DNA repair protein MutS, domain I"/>
    <property type="match status" value="1"/>
</dbReference>
<dbReference type="InterPro" id="IPR027417">
    <property type="entry name" value="P-loop_NTPase"/>
</dbReference>
<dbReference type="SUPFAM" id="SSF52540">
    <property type="entry name" value="P-loop containing nucleoside triphosphate hydrolases"/>
    <property type="match status" value="1"/>
</dbReference>
<dbReference type="InterPro" id="IPR007695">
    <property type="entry name" value="DNA_mismatch_repair_MutS-lik_N"/>
</dbReference>
<keyword evidence="6 9" id="KW-0238">DNA-binding</keyword>
<dbReference type="Gene3D" id="3.30.420.110">
    <property type="entry name" value="MutS, connector domain"/>
    <property type="match status" value="1"/>
</dbReference>
<evidence type="ECO:0000256" key="2">
    <source>
        <dbReference type="ARBA" id="ARBA00021982"/>
    </source>
</evidence>
<dbReference type="HAMAP" id="MF_00096">
    <property type="entry name" value="MutS"/>
    <property type="match status" value="1"/>
</dbReference>
<evidence type="ECO:0000256" key="11">
    <source>
        <dbReference type="SAM" id="MobiDB-lite"/>
    </source>
</evidence>
<keyword evidence="7 9" id="KW-0234">DNA repair</keyword>
<dbReference type="SMART" id="SM00533">
    <property type="entry name" value="MUTSd"/>
    <property type="match status" value="1"/>
</dbReference>
<comment type="caution">
    <text evidence="13">The sequence shown here is derived from an EMBL/GenBank/DDBJ whole genome shotgun (WGS) entry which is preliminary data.</text>
</comment>
<keyword evidence="4 9" id="KW-0227">DNA damage</keyword>
<feature type="domain" description="DNA mismatch repair proteins mutS family" evidence="12">
    <location>
        <begin position="732"/>
        <end position="748"/>
    </location>
</feature>
<dbReference type="PIRSF" id="PIRSF037677">
    <property type="entry name" value="DNA_mis_repair_Msh6"/>
    <property type="match status" value="1"/>
</dbReference>
<dbReference type="Pfam" id="PF01624">
    <property type="entry name" value="MutS_I"/>
    <property type="match status" value="1"/>
</dbReference>
<dbReference type="PANTHER" id="PTHR11361">
    <property type="entry name" value="DNA MISMATCH REPAIR PROTEIN MUTS FAMILY MEMBER"/>
    <property type="match status" value="1"/>
</dbReference>
<comment type="function">
    <text evidence="8 9">This protein is involved in the repair of mismatches in DNA. It is possible that it carries out the mismatch recognition step. This protein has a weak ATPase activity.</text>
</comment>
<dbReference type="EMBL" id="JADQDN010000006">
    <property type="protein sequence ID" value="MBF9197027.1"/>
    <property type="molecule type" value="Genomic_DNA"/>
</dbReference>
<feature type="binding site" evidence="9">
    <location>
        <begin position="658"/>
        <end position="665"/>
    </location>
    <ligand>
        <name>ATP</name>
        <dbReference type="ChEBI" id="CHEBI:30616"/>
    </ligand>
</feature>
<dbReference type="SUPFAM" id="SSF55271">
    <property type="entry name" value="DNA repair protein MutS, domain I"/>
    <property type="match status" value="1"/>
</dbReference>
<dbReference type="Proteomes" id="UP000611708">
    <property type="component" value="Unassembled WGS sequence"/>
</dbReference>
<dbReference type="Gene3D" id="3.40.50.300">
    <property type="entry name" value="P-loop containing nucleotide triphosphate hydrolases"/>
    <property type="match status" value="1"/>
</dbReference>
<feature type="compositionally biased region" description="Polar residues" evidence="11">
    <location>
        <begin position="1"/>
        <end position="15"/>
    </location>
</feature>
<evidence type="ECO:0000256" key="3">
    <source>
        <dbReference type="ARBA" id="ARBA00022741"/>
    </source>
</evidence>
<evidence type="ECO:0000256" key="9">
    <source>
        <dbReference type="HAMAP-Rule" id="MF_00096"/>
    </source>
</evidence>
<dbReference type="SUPFAM" id="SSF48334">
    <property type="entry name" value="DNA repair protein MutS, domain III"/>
    <property type="match status" value="1"/>
</dbReference>
<dbReference type="SUPFAM" id="SSF53150">
    <property type="entry name" value="DNA repair protein MutS, domain II"/>
    <property type="match status" value="1"/>
</dbReference>
<name>A0ABS0HV27_9HYPH</name>
<evidence type="ECO:0000256" key="1">
    <source>
        <dbReference type="ARBA" id="ARBA00006271"/>
    </source>
</evidence>
<dbReference type="Pfam" id="PF05192">
    <property type="entry name" value="MutS_III"/>
    <property type="match status" value="1"/>
</dbReference>
<evidence type="ECO:0000259" key="12">
    <source>
        <dbReference type="PROSITE" id="PS00486"/>
    </source>
</evidence>
<evidence type="ECO:0000313" key="13">
    <source>
        <dbReference type="EMBL" id="MBF9197027.1"/>
    </source>
</evidence>
<keyword evidence="3 9" id="KW-0547">Nucleotide-binding</keyword>
<proteinExistence type="inferred from homology"/>
<evidence type="ECO:0000313" key="14">
    <source>
        <dbReference type="Proteomes" id="UP000611708"/>
    </source>
</evidence>
<accession>A0ABS0HV27</accession>
<dbReference type="PROSITE" id="PS00486">
    <property type="entry name" value="DNA_MISMATCH_REPAIR_2"/>
    <property type="match status" value="1"/>
</dbReference>
<gene>
    <name evidence="9 13" type="primary">mutS</name>
    <name evidence="13" type="ORF">I2H36_13335</name>
</gene>
<dbReference type="InterPro" id="IPR017261">
    <property type="entry name" value="DNA_mismatch_repair_MutS/MSH"/>
</dbReference>
<dbReference type="NCBIfam" id="NF003810">
    <property type="entry name" value="PRK05399.1"/>
    <property type="match status" value="1"/>
</dbReference>
<evidence type="ECO:0000256" key="5">
    <source>
        <dbReference type="ARBA" id="ARBA00022840"/>
    </source>
</evidence>